<keyword evidence="6" id="KW-0653">Protein transport</keyword>
<dbReference type="RefSeq" id="WP_125599738.1">
    <property type="nucleotide sequence ID" value="NZ_JBHSSM010000022.1"/>
</dbReference>
<protein>
    <submittedName>
        <fullName evidence="12">ABC transporter permease</fullName>
    </submittedName>
</protein>
<keyword evidence="2 10" id="KW-0813">Transport</keyword>
<evidence type="ECO:0000256" key="2">
    <source>
        <dbReference type="ARBA" id="ARBA00022448"/>
    </source>
</evidence>
<dbReference type="PANTHER" id="PTHR43386">
    <property type="entry name" value="OLIGOPEPTIDE TRANSPORT SYSTEM PERMEASE PROTEIN APPC"/>
    <property type="match status" value="1"/>
</dbReference>
<dbReference type="PROSITE" id="PS50928">
    <property type="entry name" value="ABC_TM1"/>
    <property type="match status" value="1"/>
</dbReference>
<dbReference type="EMBL" id="JBHSSM010000022">
    <property type="protein sequence ID" value="MFC6315835.1"/>
    <property type="molecule type" value="Genomic_DNA"/>
</dbReference>
<keyword evidence="8 10" id="KW-0472">Membrane</keyword>
<dbReference type="InterPro" id="IPR035906">
    <property type="entry name" value="MetI-like_sf"/>
</dbReference>
<feature type="domain" description="ABC transmembrane type-1" evidence="11">
    <location>
        <begin position="141"/>
        <end position="330"/>
    </location>
</feature>
<sequence>MADNTSDIKLNADSFKPVAANNVDEQEKISAPSLTFFQDAIRRLRKNKAAVFSFWLLAIIIFISIVSIWWTPSDPNAQHVAYANLPPKIANGNIPGFTGKANVGGNIVDKYAAAKVPKGTYYVLGTDYLGRDLFSRLMKGVALSLLIGLLATLFDLVIGVPYGIISGWKGGKTDTIMQRIIEIISSIPNLVVVILMLLLFTPGLGSIVVAMGITGWITMARLVRAETLTLKTQEYILAAQTLGESPFRIALKHLIPNLSSTIIIQTMFSIPTAIFFEAFLSFIGIGIPAPNASLGTLLSDGQKTFRFLPYQMWYPAAVISIIMIAFNLLADGLRDAFDPKTQE</sequence>
<feature type="transmembrane region" description="Helical" evidence="10">
    <location>
        <begin position="141"/>
        <end position="168"/>
    </location>
</feature>
<proteinExistence type="inferred from homology"/>
<name>A0ABW1UT72_9LACO</name>
<evidence type="ECO:0000256" key="9">
    <source>
        <dbReference type="ARBA" id="ARBA00024202"/>
    </source>
</evidence>
<dbReference type="Proteomes" id="UP001596310">
    <property type="component" value="Unassembled WGS sequence"/>
</dbReference>
<keyword evidence="13" id="KW-1185">Reference proteome</keyword>
<keyword evidence="7 10" id="KW-1133">Transmembrane helix</keyword>
<keyword evidence="4 10" id="KW-0812">Transmembrane</keyword>
<feature type="transmembrane region" description="Helical" evidence="10">
    <location>
        <begin position="49"/>
        <end position="70"/>
    </location>
</feature>
<dbReference type="Pfam" id="PF00528">
    <property type="entry name" value="BPD_transp_1"/>
    <property type="match status" value="1"/>
</dbReference>
<comment type="similarity">
    <text evidence="9">Belongs to the binding-protein-dependent transport system permease family. OppBC subfamily.</text>
</comment>
<evidence type="ECO:0000256" key="5">
    <source>
        <dbReference type="ARBA" id="ARBA00022856"/>
    </source>
</evidence>
<evidence type="ECO:0000256" key="10">
    <source>
        <dbReference type="RuleBase" id="RU363032"/>
    </source>
</evidence>
<evidence type="ECO:0000256" key="6">
    <source>
        <dbReference type="ARBA" id="ARBA00022927"/>
    </source>
</evidence>
<evidence type="ECO:0000256" key="8">
    <source>
        <dbReference type="ARBA" id="ARBA00023136"/>
    </source>
</evidence>
<dbReference type="InterPro" id="IPR000515">
    <property type="entry name" value="MetI-like"/>
</dbReference>
<comment type="subcellular location">
    <subcellularLocation>
        <location evidence="1 10">Cell membrane</location>
        <topology evidence="1 10">Multi-pass membrane protein</topology>
    </subcellularLocation>
</comment>
<reference evidence="13" key="1">
    <citation type="journal article" date="2019" name="Int. J. Syst. Evol. Microbiol.">
        <title>The Global Catalogue of Microorganisms (GCM) 10K type strain sequencing project: providing services to taxonomists for standard genome sequencing and annotation.</title>
        <authorList>
            <consortium name="The Broad Institute Genomics Platform"/>
            <consortium name="The Broad Institute Genome Sequencing Center for Infectious Disease"/>
            <person name="Wu L."/>
            <person name="Ma J."/>
        </authorList>
    </citation>
    <scope>NUCLEOTIDE SEQUENCE [LARGE SCALE GENOMIC DNA]</scope>
    <source>
        <strain evidence="13">CCM 8897</strain>
    </source>
</reference>
<dbReference type="Gene3D" id="1.10.3720.10">
    <property type="entry name" value="MetI-like"/>
    <property type="match status" value="1"/>
</dbReference>
<dbReference type="PANTHER" id="PTHR43386:SF24">
    <property type="entry name" value="OLIGOPEPTIDE TRANSPORT SYSTEM PERMEASE PROTEIN AMID"/>
    <property type="match status" value="1"/>
</dbReference>
<evidence type="ECO:0000256" key="1">
    <source>
        <dbReference type="ARBA" id="ARBA00004651"/>
    </source>
</evidence>
<accession>A0ABW1UT72</accession>
<dbReference type="SUPFAM" id="SSF161098">
    <property type="entry name" value="MetI-like"/>
    <property type="match status" value="1"/>
</dbReference>
<evidence type="ECO:0000313" key="12">
    <source>
        <dbReference type="EMBL" id="MFC6315835.1"/>
    </source>
</evidence>
<feature type="transmembrane region" description="Helical" evidence="10">
    <location>
        <begin position="262"/>
        <end position="287"/>
    </location>
</feature>
<evidence type="ECO:0000256" key="7">
    <source>
        <dbReference type="ARBA" id="ARBA00022989"/>
    </source>
</evidence>
<comment type="caution">
    <text evidence="12">The sequence shown here is derived from an EMBL/GenBank/DDBJ whole genome shotgun (WGS) entry which is preliminary data.</text>
</comment>
<feature type="transmembrane region" description="Helical" evidence="10">
    <location>
        <begin position="180"/>
        <end position="200"/>
    </location>
</feature>
<keyword evidence="3" id="KW-1003">Cell membrane</keyword>
<dbReference type="InterPro" id="IPR050366">
    <property type="entry name" value="BP-dependent_transpt_permease"/>
</dbReference>
<evidence type="ECO:0000259" key="11">
    <source>
        <dbReference type="PROSITE" id="PS50928"/>
    </source>
</evidence>
<gene>
    <name evidence="12" type="ORF">ACFQHW_09705</name>
</gene>
<evidence type="ECO:0000313" key="13">
    <source>
        <dbReference type="Proteomes" id="UP001596310"/>
    </source>
</evidence>
<keyword evidence="5" id="KW-0571">Peptide transport</keyword>
<feature type="transmembrane region" description="Helical" evidence="10">
    <location>
        <begin position="312"/>
        <end position="330"/>
    </location>
</feature>
<organism evidence="12 13">
    <name type="scientific">Lapidilactobacillus achengensis</name>
    <dbReference type="NCBI Taxonomy" id="2486000"/>
    <lineage>
        <taxon>Bacteria</taxon>
        <taxon>Bacillati</taxon>
        <taxon>Bacillota</taxon>
        <taxon>Bacilli</taxon>
        <taxon>Lactobacillales</taxon>
        <taxon>Lactobacillaceae</taxon>
        <taxon>Lapidilactobacillus</taxon>
    </lineage>
</organism>
<evidence type="ECO:0000256" key="3">
    <source>
        <dbReference type="ARBA" id="ARBA00022475"/>
    </source>
</evidence>
<dbReference type="CDD" id="cd06261">
    <property type="entry name" value="TM_PBP2"/>
    <property type="match status" value="1"/>
</dbReference>
<evidence type="ECO:0000256" key="4">
    <source>
        <dbReference type="ARBA" id="ARBA00022692"/>
    </source>
</evidence>
<dbReference type="InterPro" id="IPR025966">
    <property type="entry name" value="OppC_N"/>
</dbReference>
<dbReference type="Pfam" id="PF12911">
    <property type="entry name" value="OppC_N"/>
    <property type="match status" value="1"/>
</dbReference>